<dbReference type="InterPro" id="IPR039537">
    <property type="entry name" value="Retrotran_Ty1/copia-like"/>
</dbReference>
<gene>
    <name evidence="2" type="ORF">V6N11_016784</name>
</gene>
<reference evidence="2 3" key="1">
    <citation type="journal article" date="2024" name="G3 (Bethesda)">
        <title>Genome assembly of Hibiscus sabdariffa L. provides insights into metabolisms of medicinal natural products.</title>
        <authorList>
            <person name="Kim T."/>
        </authorList>
    </citation>
    <scope>NUCLEOTIDE SEQUENCE [LARGE SCALE GENOMIC DNA]</scope>
    <source>
        <strain evidence="2">TK-2024</strain>
        <tissue evidence="2">Old leaves</tissue>
    </source>
</reference>
<evidence type="ECO:0000259" key="1">
    <source>
        <dbReference type="Pfam" id="PF25597"/>
    </source>
</evidence>
<dbReference type="Proteomes" id="UP001396334">
    <property type="component" value="Unassembled WGS sequence"/>
</dbReference>
<feature type="domain" description="Retroviral polymerase SH3-like" evidence="1">
    <location>
        <begin position="58"/>
        <end position="126"/>
    </location>
</feature>
<sequence>MMNSLLGSSGLPQNMWGEAVLSANYLLNKVPQKKKDKTPYELWKGRKPSYHHLKMWGCLAKVMTPLPKQMKIGPKTVDCIFIGYAEHSNAYRFLVHESKNPEIYKNTIMEAKNASFFENVFPCKTKEVDRNSTK</sequence>
<dbReference type="InterPro" id="IPR057670">
    <property type="entry name" value="SH3_retrovirus"/>
</dbReference>
<dbReference type="Pfam" id="PF25597">
    <property type="entry name" value="SH3_retrovirus"/>
    <property type="match status" value="1"/>
</dbReference>
<dbReference type="PANTHER" id="PTHR42648:SF20">
    <property type="entry name" value="RNA-DIRECTED DNA POLYMERASE"/>
    <property type="match status" value="1"/>
</dbReference>
<dbReference type="InterPro" id="IPR012337">
    <property type="entry name" value="RNaseH-like_sf"/>
</dbReference>
<dbReference type="PANTHER" id="PTHR42648">
    <property type="entry name" value="TRANSPOSASE, PUTATIVE-RELATED"/>
    <property type="match status" value="1"/>
</dbReference>
<name>A0ABR2TWN0_9ROSI</name>
<keyword evidence="3" id="KW-1185">Reference proteome</keyword>
<evidence type="ECO:0000313" key="3">
    <source>
        <dbReference type="Proteomes" id="UP001396334"/>
    </source>
</evidence>
<accession>A0ABR2TWN0</accession>
<dbReference type="SUPFAM" id="SSF53098">
    <property type="entry name" value="Ribonuclease H-like"/>
    <property type="match status" value="1"/>
</dbReference>
<proteinExistence type="predicted"/>
<dbReference type="Gene3D" id="3.30.420.10">
    <property type="entry name" value="Ribonuclease H-like superfamily/Ribonuclease H"/>
    <property type="match status" value="1"/>
</dbReference>
<dbReference type="EMBL" id="JBBPBN010000004">
    <property type="protein sequence ID" value="KAK9041694.1"/>
    <property type="molecule type" value="Genomic_DNA"/>
</dbReference>
<organism evidence="2 3">
    <name type="scientific">Hibiscus sabdariffa</name>
    <name type="common">roselle</name>
    <dbReference type="NCBI Taxonomy" id="183260"/>
    <lineage>
        <taxon>Eukaryota</taxon>
        <taxon>Viridiplantae</taxon>
        <taxon>Streptophyta</taxon>
        <taxon>Embryophyta</taxon>
        <taxon>Tracheophyta</taxon>
        <taxon>Spermatophyta</taxon>
        <taxon>Magnoliopsida</taxon>
        <taxon>eudicotyledons</taxon>
        <taxon>Gunneridae</taxon>
        <taxon>Pentapetalae</taxon>
        <taxon>rosids</taxon>
        <taxon>malvids</taxon>
        <taxon>Malvales</taxon>
        <taxon>Malvaceae</taxon>
        <taxon>Malvoideae</taxon>
        <taxon>Hibiscus</taxon>
    </lineage>
</organism>
<evidence type="ECO:0000313" key="2">
    <source>
        <dbReference type="EMBL" id="KAK9041694.1"/>
    </source>
</evidence>
<protein>
    <recommendedName>
        <fullName evidence="1">Retroviral polymerase SH3-like domain-containing protein</fullName>
    </recommendedName>
</protein>
<comment type="caution">
    <text evidence="2">The sequence shown here is derived from an EMBL/GenBank/DDBJ whole genome shotgun (WGS) entry which is preliminary data.</text>
</comment>
<dbReference type="InterPro" id="IPR036397">
    <property type="entry name" value="RNaseH_sf"/>
</dbReference>